<dbReference type="PANTHER" id="PTHR28658:SF3">
    <property type="entry name" value="TRANSMEMBRANE PROTEIN 180"/>
    <property type="match status" value="1"/>
</dbReference>
<organism evidence="2">
    <name type="scientific">Phallusia mammillata</name>
    <dbReference type="NCBI Taxonomy" id="59560"/>
    <lineage>
        <taxon>Eukaryota</taxon>
        <taxon>Metazoa</taxon>
        <taxon>Chordata</taxon>
        <taxon>Tunicata</taxon>
        <taxon>Ascidiacea</taxon>
        <taxon>Phlebobranchia</taxon>
        <taxon>Ascidiidae</taxon>
        <taxon>Phallusia</taxon>
    </lineage>
</organism>
<gene>
    <name evidence="2" type="primary">Tmem180-001</name>
</gene>
<evidence type="ECO:0000256" key="1">
    <source>
        <dbReference type="SAM" id="Phobius"/>
    </source>
</evidence>
<feature type="transmembrane region" description="Helical" evidence="1">
    <location>
        <begin position="178"/>
        <end position="197"/>
    </location>
</feature>
<reference evidence="2" key="1">
    <citation type="submission" date="2020-04" db="EMBL/GenBank/DDBJ databases">
        <authorList>
            <person name="Neveu A P."/>
        </authorList>
    </citation>
    <scope>NUCLEOTIDE SEQUENCE</scope>
    <source>
        <tissue evidence="2">Whole embryo</tissue>
    </source>
</reference>
<feature type="transmembrane region" description="Helical" evidence="1">
    <location>
        <begin position="278"/>
        <end position="301"/>
    </location>
</feature>
<feature type="transmembrane region" description="Helical" evidence="1">
    <location>
        <begin position="41"/>
        <end position="64"/>
    </location>
</feature>
<feature type="transmembrane region" description="Helical" evidence="1">
    <location>
        <begin position="96"/>
        <end position="122"/>
    </location>
</feature>
<name>A0A6F9DUD4_9ASCI</name>
<dbReference type="SUPFAM" id="SSF103473">
    <property type="entry name" value="MFS general substrate transporter"/>
    <property type="match status" value="1"/>
</dbReference>
<feature type="transmembrane region" description="Helical" evidence="1">
    <location>
        <begin position="441"/>
        <end position="461"/>
    </location>
</feature>
<dbReference type="PANTHER" id="PTHR28658">
    <property type="entry name" value="TRANSMEMBRANE PROTEIN 180"/>
    <property type="match status" value="1"/>
</dbReference>
<sequence>MFLQSVPVLYGSMTLFLTVVHNVFLLYYVDMFVSIYRIDKLSFWIGELIFLIWNSVNDPLFGWISDRALLQPSNKKSTHHNVVHSRLESLSRTGPLFAISFALFWIPWLPPAVQFTICLCLYDGFLTSVDLQHTALLADLAVHAKDRAKLNKWCSIFSVCGSVSVFLSYMFWNKQYIFKFQSFCMVLAFISVVGFLLTTQMLLRLYKSQHNFNHAYIGKDQHNYSVSTNESKSSTGLKKYVTQLASNHNFRYFASMNLLQVFHCHFNSNFFPLFLDALVGDAIAPGMGPFLIGISFVLPHINNIYFLGLCERHGVYLVIQWLFYVKLSLAVFMLLMGSNSVWLLCIFIASNRVFTEGTCKLLNLVVSDLVDEDCVRYKRDQAASAVLFGMSSLLAKPGQTLAPLVGTWLLAVYTGEDIFQTNSKKVADPGLTSGWMSKRDACFMILVAIPIFCSLLQLVAWSKFTLKGARLSEIKSVRLQMEDDYV</sequence>
<dbReference type="InterPro" id="IPR040035">
    <property type="entry name" value="TMEM180"/>
</dbReference>
<keyword evidence="1 2" id="KW-0812">Transmembrane</keyword>
<feature type="transmembrane region" description="Helical" evidence="1">
    <location>
        <begin position="153"/>
        <end position="172"/>
    </location>
</feature>
<dbReference type="AlphaFoldDB" id="A0A6F9DUD4"/>
<feature type="transmembrane region" description="Helical" evidence="1">
    <location>
        <begin position="6"/>
        <end position="29"/>
    </location>
</feature>
<evidence type="ECO:0000313" key="2">
    <source>
        <dbReference type="EMBL" id="CAB3267057.1"/>
    </source>
</evidence>
<keyword evidence="1" id="KW-0472">Membrane</keyword>
<keyword evidence="1" id="KW-1133">Transmembrane helix</keyword>
<feature type="transmembrane region" description="Helical" evidence="1">
    <location>
        <begin position="321"/>
        <end position="348"/>
    </location>
</feature>
<protein>
    <submittedName>
        <fullName evidence="2">Transmembrane protein 180</fullName>
    </submittedName>
</protein>
<dbReference type="CDD" id="cd17481">
    <property type="entry name" value="MFS_MFSD13A"/>
    <property type="match status" value="1"/>
</dbReference>
<dbReference type="EMBL" id="LR791195">
    <property type="protein sequence ID" value="CAB3267057.1"/>
    <property type="molecule type" value="mRNA"/>
</dbReference>
<dbReference type="Pfam" id="PF13347">
    <property type="entry name" value="MFS_2"/>
    <property type="match status" value="1"/>
</dbReference>
<accession>A0A6F9DUD4</accession>
<proteinExistence type="evidence at transcript level"/>
<dbReference type="InterPro" id="IPR036259">
    <property type="entry name" value="MFS_trans_sf"/>
</dbReference>